<feature type="transmembrane region" description="Helical" evidence="2">
    <location>
        <begin position="40"/>
        <end position="63"/>
    </location>
</feature>
<evidence type="ECO:0000256" key="2">
    <source>
        <dbReference type="SAM" id="Phobius"/>
    </source>
</evidence>
<comment type="caution">
    <text evidence="3">The sequence shown here is derived from an EMBL/GenBank/DDBJ whole genome shotgun (WGS) entry which is preliminary data.</text>
</comment>
<feature type="compositionally biased region" description="Low complexity" evidence="1">
    <location>
        <begin position="1"/>
        <end position="17"/>
    </location>
</feature>
<evidence type="ECO:0000313" key="3">
    <source>
        <dbReference type="EMBL" id="MFD2463761.1"/>
    </source>
</evidence>
<keyword evidence="4" id="KW-1185">Reference proteome</keyword>
<gene>
    <name evidence="3" type="ORF">ACFSYJ_34455</name>
</gene>
<reference evidence="4" key="1">
    <citation type="journal article" date="2019" name="Int. J. Syst. Evol. Microbiol.">
        <title>The Global Catalogue of Microorganisms (GCM) 10K type strain sequencing project: providing services to taxonomists for standard genome sequencing and annotation.</title>
        <authorList>
            <consortium name="The Broad Institute Genomics Platform"/>
            <consortium name="The Broad Institute Genome Sequencing Center for Infectious Disease"/>
            <person name="Wu L."/>
            <person name="Ma J."/>
        </authorList>
    </citation>
    <scope>NUCLEOTIDE SEQUENCE [LARGE SCALE GENOMIC DNA]</scope>
    <source>
        <strain evidence="4">CGMCC 4.7643</strain>
    </source>
</reference>
<feature type="transmembrane region" description="Helical" evidence="2">
    <location>
        <begin position="242"/>
        <end position="264"/>
    </location>
</feature>
<keyword evidence="2" id="KW-0472">Membrane</keyword>
<accession>A0ABW5GSG0</accession>
<name>A0ABW5GSG0_9PSEU</name>
<dbReference type="EMBL" id="JBHUKU010000022">
    <property type="protein sequence ID" value="MFD2463761.1"/>
    <property type="molecule type" value="Genomic_DNA"/>
</dbReference>
<feature type="transmembrane region" description="Helical" evidence="2">
    <location>
        <begin position="418"/>
        <end position="441"/>
    </location>
</feature>
<protein>
    <recommendedName>
        <fullName evidence="5">Secreted protein</fullName>
    </recommendedName>
</protein>
<evidence type="ECO:0000256" key="1">
    <source>
        <dbReference type="SAM" id="MobiDB-lite"/>
    </source>
</evidence>
<keyword evidence="2" id="KW-0812">Transmembrane</keyword>
<sequence length="448" mass="46567">MTSSRLAEAGAIPAPAREAPEPASRRDRMLRLLRRTERRFTVLTTALVTLALAAGLTGALGVAERTALLDDVTGHSSPLTVAALEVYRSLSDADATSASAFLAGGAESKELRDRYRTDIAQSTAALSTAAAGAPAGSGSAEIAALSNYLPTYTGLVETARTYNRQGLPIGAAYLREASVLVRDTMLPRAKQLYEEEMRRLASAQHEAGSLPWTALTLGVLLVAGLLVAQVHLRRRTRRRYNVGLLAATLAALAGLGWLGVAAIGSARHGTTSRTDGTAQIEALAGSRIAGLQARTDEAMSLIARGNGAAFDQHFDATTNALTGPGGLLTGALAKVDQPETRAAVDSAVGILRDWLAAHQELRALDQDGKYQDAVRKAIGGDPHSSGALAQGFDIQLGLAMDQAGGRFDTAAGAARDTLAGAALGLAILTAVAMACTVVGVWPRIAEYR</sequence>
<dbReference type="RefSeq" id="WP_345386497.1">
    <property type="nucleotide sequence ID" value="NZ_BAABHG010000001.1"/>
</dbReference>
<feature type="region of interest" description="Disordered" evidence="1">
    <location>
        <begin position="1"/>
        <end position="23"/>
    </location>
</feature>
<dbReference type="Proteomes" id="UP001597419">
    <property type="component" value="Unassembled WGS sequence"/>
</dbReference>
<proteinExistence type="predicted"/>
<organism evidence="3 4">
    <name type="scientific">Amycolatopsis samaneae</name>
    <dbReference type="NCBI Taxonomy" id="664691"/>
    <lineage>
        <taxon>Bacteria</taxon>
        <taxon>Bacillati</taxon>
        <taxon>Actinomycetota</taxon>
        <taxon>Actinomycetes</taxon>
        <taxon>Pseudonocardiales</taxon>
        <taxon>Pseudonocardiaceae</taxon>
        <taxon>Amycolatopsis</taxon>
    </lineage>
</organism>
<keyword evidence="2" id="KW-1133">Transmembrane helix</keyword>
<feature type="transmembrane region" description="Helical" evidence="2">
    <location>
        <begin position="210"/>
        <end position="230"/>
    </location>
</feature>
<evidence type="ECO:0000313" key="4">
    <source>
        <dbReference type="Proteomes" id="UP001597419"/>
    </source>
</evidence>
<evidence type="ECO:0008006" key="5">
    <source>
        <dbReference type="Google" id="ProtNLM"/>
    </source>
</evidence>